<comment type="caution">
    <text evidence="1">The sequence shown here is derived from an EMBL/GenBank/DDBJ whole genome shotgun (WGS) entry which is preliminary data.</text>
</comment>
<accession>A0ABR1P5Q1</accession>
<name>A0ABR1P5Q1_DIAER</name>
<evidence type="ECO:0000313" key="1">
    <source>
        <dbReference type="EMBL" id="KAK7727192.1"/>
    </source>
</evidence>
<organism evidence="1 2">
    <name type="scientific">Diaporthe eres</name>
    <name type="common">Phomopsis oblonga</name>
    <dbReference type="NCBI Taxonomy" id="83184"/>
    <lineage>
        <taxon>Eukaryota</taxon>
        <taxon>Fungi</taxon>
        <taxon>Dikarya</taxon>
        <taxon>Ascomycota</taxon>
        <taxon>Pezizomycotina</taxon>
        <taxon>Sordariomycetes</taxon>
        <taxon>Sordariomycetidae</taxon>
        <taxon>Diaporthales</taxon>
        <taxon>Diaporthaceae</taxon>
        <taxon>Diaporthe</taxon>
        <taxon>Diaporthe eres species complex</taxon>
    </lineage>
</organism>
<evidence type="ECO:0000313" key="2">
    <source>
        <dbReference type="Proteomes" id="UP001430848"/>
    </source>
</evidence>
<protein>
    <submittedName>
        <fullName evidence="1">Uncharacterized protein</fullName>
    </submittedName>
</protein>
<keyword evidence="2" id="KW-1185">Reference proteome</keyword>
<dbReference type="EMBL" id="JAKNSF020000039">
    <property type="protein sequence ID" value="KAK7727192.1"/>
    <property type="molecule type" value="Genomic_DNA"/>
</dbReference>
<proteinExistence type="predicted"/>
<sequence length="88" mass="9486">MVMCSCGRDSSDFAGSYRETLPCPKLSGQKCPRCTFVRGVWAKCCTTGKCDGRGNELCHTCGGSGKKAGGYVLCGKRHDKKEGKMGRR</sequence>
<reference evidence="1 2" key="1">
    <citation type="submission" date="2024-02" db="EMBL/GenBank/DDBJ databases">
        <title>De novo assembly and annotation of 12 fungi associated with fruit tree decline syndrome in Ontario, Canada.</title>
        <authorList>
            <person name="Sulman M."/>
            <person name="Ellouze W."/>
            <person name="Ilyukhin E."/>
        </authorList>
    </citation>
    <scope>NUCLEOTIDE SEQUENCE [LARGE SCALE GENOMIC DNA]</scope>
    <source>
        <strain evidence="1 2">M169</strain>
    </source>
</reference>
<gene>
    <name evidence="1" type="ORF">SLS63_007243</name>
</gene>
<dbReference type="Proteomes" id="UP001430848">
    <property type="component" value="Unassembled WGS sequence"/>
</dbReference>